<name>A0A1I7NH52_9BACT</name>
<organism evidence="1 2">
    <name type="scientific">Thermoflavifilum thermophilum</name>
    <dbReference type="NCBI Taxonomy" id="1393122"/>
    <lineage>
        <taxon>Bacteria</taxon>
        <taxon>Pseudomonadati</taxon>
        <taxon>Bacteroidota</taxon>
        <taxon>Chitinophagia</taxon>
        <taxon>Chitinophagales</taxon>
        <taxon>Chitinophagaceae</taxon>
        <taxon>Thermoflavifilum</taxon>
    </lineage>
</organism>
<gene>
    <name evidence="1" type="ORF">SAMN05660895_1839</name>
</gene>
<evidence type="ECO:0000313" key="1">
    <source>
        <dbReference type="EMBL" id="SFV33876.1"/>
    </source>
</evidence>
<dbReference type="Proteomes" id="UP000199537">
    <property type="component" value="Unassembled WGS sequence"/>
</dbReference>
<dbReference type="AlphaFoldDB" id="A0A1I7NH52"/>
<proteinExistence type="predicted"/>
<reference evidence="2" key="1">
    <citation type="submission" date="2016-10" db="EMBL/GenBank/DDBJ databases">
        <authorList>
            <person name="Varghese N."/>
            <person name="Submissions S."/>
        </authorList>
    </citation>
    <scope>NUCLEOTIDE SEQUENCE [LARGE SCALE GENOMIC DNA]</scope>
    <source>
        <strain evidence="2">DSM 14807</strain>
    </source>
</reference>
<evidence type="ECO:0000313" key="2">
    <source>
        <dbReference type="Proteomes" id="UP000199537"/>
    </source>
</evidence>
<protein>
    <recommendedName>
        <fullName evidence="3">DUF3800 domain-containing protein</fullName>
    </recommendedName>
</protein>
<dbReference type="STRING" id="1393122.SAMN05660895_1839"/>
<accession>A0A1I7NH52</accession>
<dbReference type="InterPro" id="IPR024524">
    <property type="entry name" value="DUF3800"/>
</dbReference>
<evidence type="ECO:0008006" key="3">
    <source>
        <dbReference type="Google" id="ProtNLM"/>
    </source>
</evidence>
<keyword evidence="2" id="KW-1185">Reference proteome</keyword>
<sequence length="294" mass="34991">MKTYICFNDESGSWNDERTNFYIRASLLVDTTQLKDIENDIISIRESLQLGNLNEEIKWQDLWRLRNCFKQNKDPSDKRLKSIYSFLKKLGGDYHQLIEYCDRVLSLLNESKYDFKIILTFTEKSKYPNHKEKDIYKFHIQDHLERIQMQCSNSIVIVVYDSIDDNKKKLFKAIHNEIITNGDFIKEYNSIYESLLFDDSYDNKLLQMMDFIAGTFAGTLTSIKKQDSNNYQKAVEFFCNYIYPKLCKDKKNEIWGSGLKETPGNNNIRENYRKKMDSIFSQRGKDEIKDDFHF</sequence>
<dbReference type="EMBL" id="FPCJ01000001">
    <property type="protein sequence ID" value="SFV33876.1"/>
    <property type="molecule type" value="Genomic_DNA"/>
</dbReference>
<dbReference type="Pfam" id="PF12686">
    <property type="entry name" value="DUF3800"/>
    <property type="match status" value="1"/>
</dbReference>